<sequence>MKKTKVIVLAENALTTPGKLVRYLNSLNLPIIVKETCFGAYIEGEEELVDKLAQEIRNYEKNRIFCKDRGYPIWDKRRCRAFRGGGPREGFHQLEAEQAVLDKIGLALDKLEKEGLKPMEEVLAKENELIEKEKKISVEEFKNIIEKVLGSKNET</sequence>
<accession>A0A076LDF1</accession>
<evidence type="ECO:0000256" key="1">
    <source>
        <dbReference type="SAM" id="Coils"/>
    </source>
</evidence>
<dbReference type="InterPro" id="IPR012025">
    <property type="entry name" value="Methan_mark_6"/>
</dbReference>
<dbReference type="AlphaFoldDB" id="A0A076LDF1"/>
<dbReference type="OrthoDB" id="148219at2157"/>
<dbReference type="KEGG" id="mjh:JH146_1414"/>
<dbReference type="HOGENOM" id="CLU_132457_1_0_2"/>
<dbReference type="Pfam" id="PF09875">
    <property type="entry name" value="DUF2102"/>
    <property type="match status" value="1"/>
</dbReference>
<evidence type="ECO:0000313" key="2">
    <source>
        <dbReference type="EMBL" id="AIJ06256.1"/>
    </source>
</evidence>
<evidence type="ECO:0008006" key="4">
    <source>
        <dbReference type="Google" id="ProtNLM"/>
    </source>
</evidence>
<keyword evidence="3" id="KW-1185">Reference proteome</keyword>
<dbReference type="NCBIfam" id="TIGR03272">
    <property type="entry name" value="methan_mark_6"/>
    <property type="match status" value="1"/>
</dbReference>
<evidence type="ECO:0000313" key="3">
    <source>
        <dbReference type="Proteomes" id="UP000028781"/>
    </source>
</evidence>
<feature type="coiled-coil region" evidence="1">
    <location>
        <begin position="42"/>
        <end position="69"/>
    </location>
</feature>
<reference evidence="2 3" key="1">
    <citation type="journal article" date="2015" name="Int. J. Syst. Evol. Microbiol.">
        <title>M ethanocaldococcus bathoardescens sp. nov., a hyperthermophilic methanogen isolated from a volcanically active deep-sea hydrothermal vent.</title>
        <authorList>
            <person name="Stewart L.C."/>
            <person name="Jung J.H."/>
            <person name="Kim Y.T."/>
            <person name="Kwon S.W."/>
            <person name="Park C.S."/>
            <person name="Holden J.F."/>
        </authorList>
    </citation>
    <scope>NUCLEOTIDE SEQUENCE [LARGE SCALE GENOMIC DNA]</scope>
    <source>
        <strain evidence="2 3">JH146</strain>
    </source>
</reference>
<organism evidence="2 3">
    <name type="scientific">Methanocaldococcus bathoardescens</name>
    <dbReference type="NCBI Taxonomy" id="1301915"/>
    <lineage>
        <taxon>Archaea</taxon>
        <taxon>Methanobacteriati</taxon>
        <taxon>Methanobacteriota</taxon>
        <taxon>Methanomada group</taxon>
        <taxon>Methanococci</taxon>
        <taxon>Methanococcales</taxon>
        <taxon>Methanocaldococcaceae</taxon>
        <taxon>Methanocaldococcus</taxon>
    </lineage>
</organism>
<protein>
    <recommendedName>
        <fullName evidence="4">Methanogenesis marker protein 6</fullName>
    </recommendedName>
</protein>
<gene>
    <name evidence="2" type="ORF">JH146_1414</name>
</gene>
<keyword evidence="1" id="KW-0175">Coiled coil</keyword>
<dbReference type="Proteomes" id="UP000028781">
    <property type="component" value="Chromosome"/>
</dbReference>
<dbReference type="RefSeq" id="WP_048202349.1">
    <property type="nucleotide sequence ID" value="NZ_CP009149.1"/>
</dbReference>
<name>A0A076LDF1_9EURY</name>
<proteinExistence type="predicted"/>
<dbReference type="GeneID" id="24892046"/>
<dbReference type="STRING" id="1301915.JH146_1414"/>
<dbReference type="EMBL" id="CP009149">
    <property type="protein sequence ID" value="AIJ06256.1"/>
    <property type="molecule type" value="Genomic_DNA"/>
</dbReference>
<dbReference type="PIRSF" id="PIRSF005642">
    <property type="entry name" value="UCP005642"/>
    <property type="match status" value="1"/>
</dbReference>